<dbReference type="AlphaFoldDB" id="A0A7T4EE94"/>
<evidence type="ECO:0000313" key="3">
    <source>
        <dbReference type="EMBL" id="QQB45778.1"/>
    </source>
</evidence>
<reference evidence="3 5" key="1">
    <citation type="submission" date="2020-12" db="EMBL/GenBank/DDBJ databases">
        <title>FDA dAtabase for Regulatory Grade micrObial Sequences (FDA-ARGOS): Supporting development and validation of Infectious Disease Dx tests.</title>
        <authorList>
            <person name="Sproer C."/>
            <person name="Gronow S."/>
            <person name="Severitt S."/>
            <person name="Schroder I."/>
            <person name="Tallon L."/>
            <person name="Sadzewicz L."/>
            <person name="Zhao X."/>
            <person name="Boylan J."/>
            <person name="Ott S."/>
            <person name="Bowen H."/>
            <person name="Vavikolanu K."/>
            <person name="Mehta A."/>
            <person name="Aluvathingal J."/>
            <person name="Nadendla S."/>
            <person name="Lowell S."/>
            <person name="Myers T."/>
            <person name="Yan Y."/>
            <person name="Sichtig H."/>
        </authorList>
    </citation>
    <scope>NUCLEOTIDE SEQUENCE [LARGE SCALE GENOMIC DNA]</scope>
    <source>
        <strain evidence="3 5">FDAARGOS_1053</strain>
        <strain evidence="4">FDAARGOS_1191</strain>
    </source>
</reference>
<dbReference type="SMART" id="SM00867">
    <property type="entry name" value="YceI"/>
    <property type="match status" value="1"/>
</dbReference>
<evidence type="ECO:0000256" key="1">
    <source>
        <dbReference type="ARBA" id="ARBA00008812"/>
    </source>
</evidence>
<dbReference type="InterPro" id="IPR007372">
    <property type="entry name" value="Lipid/polyisoprenoid-bd_YceI"/>
</dbReference>
<proteinExistence type="inferred from homology"/>
<name>A0A7T4EE94_9CORY</name>
<evidence type="ECO:0000259" key="2">
    <source>
        <dbReference type="SMART" id="SM00867"/>
    </source>
</evidence>
<protein>
    <submittedName>
        <fullName evidence="3">YceI family protein</fullName>
    </submittedName>
</protein>
<dbReference type="OrthoDB" id="117810at2"/>
<dbReference type="GeneID" id="92760017"/>
<dbReference type="Proteomes" id="UP000596145">
    <property type="component" value="Chromosome"/>
</dbReference>
<dbReference type="Pfam" id="PF04264">
    <property type="entry name" value="YceI"/>
    <property type="match status" value="1"/>
</dbReference>
<dbReference type="EMBL" id="CP069534">
    <property type="protein sequence ID" value="QRP71708.1"/>
    <property type="molecule type" value="Genomic_DNA"/>
</dbReference>
<comment type="similarity">
    <text evidence="1">Belongs to the UPF0312 family.</text>
</comment>
<dbReference type="Gene3D" id="2.40.128.110">
    <property type="entry name" value="Lipid/polyisoprenoid-binding, YceI-like"/>
    <property type="match status" value="1"/>
</dbReference>
<evidence type="ECO:0000313" key="4">
    <source>
        <dbReference type="EMBL" id="QRP71708.1"/>
    </source>
</evidence>
<feature type="domain" description="Lipid/polyisoprenoid-binding YceI-like" evidence="2">
    <location>
        <begin position="58"/>
        <end position="229"/>
    </location>
</feature>
<dbReference type="EMBL" id="CP066007">
    <property type="protein sequence ID" value="QQB45778.1"/>
    <property type="molecule type" value="Genomic_DNA"/>
</dbReference>
<evidence type="ECO:0000313" key="5">
    <source>
        <dbReference type="Proteomes" id="UP000596145"/>
    </source>
</evidence>
<dbReference type="Proteomes" id="UP000617681">
    <property type="component" value="Chromosome"/>
</dbReference>
<dbReference type="SUPFAM" id="SSF101874">
    <property type="entry name" value="YceI-like"/>
    <property type="match status" value="1"/>
</dbReference>
<sequence>MRRRKLPLIVPIAIVAIIVVALAGVAPMVYKAFTSHGVKTEGIDNTGVTSASTDLNGTWKVVPGPESNHSSVGFTFYEMLPNEKKYTSGSTRYVEGTVKVEDDTLVSGDVTADLVKLRTDVQDRDVSIRRKLFHTDQFPTASFTTNESVDLSGIPSDGSVGQVTIPGELTVHGVTNHVEPVFDVVRSGKHVTIASTLPINRLDYDVKPPEFVAALINEEGEANIRLTFEKE</sequence>
<organism evidence="3 5">
    <name type="scientific">Corynebacterium glucuronolyticum</name>
    <dbReference type="NCBI Taxonomy" id="39791"/>
    <lineage>
        <taxon>Bacteria</taxon>
        <taxon>Bacillati</taxon>
        <taxon>Actinomycetota</taxon>
        <taxon>Actinomycetes</taxon>
        <taxon>Mycobacteriales</taxon>
        <taxon>Corynebacteriaceae</taxon>
        <taxon>Corynebacterium</taxon>
    </lineage>
</organism>
<dbReference type="InterPro" id="IPR036761">
    <property type="entry name" value="TTHA0802/YceI-like_sf"/>
</dbReference>
<gene>
    <name evidence="3" type="ORF">I6I10_09820</name>
    <name evidence="4" type="ORF">I6J21_06320</name>
</gene>
<dbReference type="PANTHER" id="PTHR34406:SF1">
    <property type="entry name" value="PROTEIN YCEI"/>
    <property type="match status" value="1"/>
</dbReference>
<dbReference type="RefSeq" id="WP_005390138.1">
    <property type="nucleotide sequence ID" value="NZ_CP066007.1"/>
</dbReference>
<dbReference type="PANTHER" id="PTHR34406">
    <property type="entry name" value="PROTEIN YCEI"/>
    <property type="match status" value="1"/>
</dbReference>
<accession>A0A7T4EE94</accession>